<evidence type="ECO:0000313" key="7">
    <source>
        <dbReference type="EMBL" id="SEC34870.1"/>
    </source>
</evidence>
<evidence type="ECO:0000256" key="4">
    <source>
        <dbReference type="ARBA" id="ARBA00022989"/>
    </source>
</evidence>
<evidence type="ECO:0000256" key="2">
    <source>
        <dbReference type="ARBA" id="ARBA00022475"/>
    </source>
</evidence>
<comment type="subcellular location">
    <subcellularLocation>
        <location evidence="1">Cell membrane</location>
        <topology evidence="1">Multi-pass membrane protein</topology>
    </subcellularLocation>
</comment>
<feature type="transmembrane region" description="Helical" evidence="6">
    <location>
        <begin position="99"/>
        <end position="117"/>
    </location>
</feature>
<feature type="transmembrane region" description="Helical" evidence="6">
    <location>
        <begin position="300"/>
        <end position="322"/>
    </location>
</feature>
<dbReference type="CDD" id="cd06580">
    <property type="entry name" value="TM_PBP1_transp_TpRbsC_like"/>
    <property type="match status" value="1"/>
</dbReference>
<feature type="transmembrane region" description="Helical" evidence="6">
    <location>
        <begin position="20"/>
        <end position="47"/>
    </location>
</feature>
<dbReference type="GO" id="GO:0022857">
    <property type="term" value="F:transmembrane transporter activity"/>
    <property type="evidence" value="ECO:0007669"/>
    <property type="project" value="InterPro"/>
</dbReference>
<sequence length="364" mass="37334">MVMKNPKLARVAQGARLELVPLQVLVPVVATLIALGIGLLIIAATGASVLEAIEAFWDGMAGSDFNIGASINRAISLALVGLGFIFASRANLTNVGGEGQIAMGGMFATAAALHGAGGLSLGLAFIVPLAVGTIAGAVWGGLAGFLKAARGTNEVISTLLLSFIALPLVYWSVESFHLLRKPISDVSSLPESAEIPDTTKLPLLFPDNGSPLHIGLLIAAIAVVVVWLVLKHSTLGLRLRAVGLNTTASRRAGMRTSFYVILAMTVSGGLGGLGGAIMILGQQFYLTSDFSSGYGFDGLVVGLLSRGSAVGVVIGALLFGFLRSGSINMEISAHVPSAVVLICQGLIVIVIAGSAILTNRKVTR</sequence>
<dbReference type="PANTHER" id="PTHR47089:SF1">
    <property type="entry name" value="GUANOSINE ABC TRANSPORTER PERMEASE PROTEIN NUPP"/>
    <property type="match status" value="1"/>
</dbReference>
<evidence type="ECO:0000256" key="3">
    <source>
        <dbReference type="ARBA" id="ARBA00022692"/>
    </source>
</evidence>
<feature type="transmembrane region" description="Helical" evidence="6">
    <location>
        <begin position="258"/>
        <end position="280"/>
    </location>
</feature>
<accession>A0A1H4RSL5</accession>
<dbReference type="Pfam" id="PF02653">
    <property type="entry name" value="BPD_transp_2"/>
    <property type="match status" value="1"/>
</dbReference>
<keyword evidence="5 6" id="KW-0472">Membrane</keyword>
<evidence type="ECO:0000256" key="5">
    <source>
        <dbReference type="ARBA" id="ARBA00023136"/>
    </source>
</evidence>
<feature type="transmembrane region" description="Helical" evidence="6">
    <location>
        <begin position="334"/>
        <end position="357"/>
    </location>
</feature>
<dbReference type="GO" id="GO:0005886">
    <property type="term" value="C:plasma membrane"/>
    <property type="evidence" value="ECO:0007669"/>
    <property type="project" value="UniProtKB-SubCell"/>
</dbReference>
<feature type="transmembrane region" description="Helical" evidence="6">
    <location>
        <begin position="212"/>
        <end position="230"/>
    </location>
</feature>
<evidence type="ECO:0000256" key="6">
    <source>
        <dbReference type="SAM" id="Phobius"/>
    </source>
</evidence>
<protein>
    <submittedName>
        <fullName evidence="7">Nucleoside ABC transporter membrane protein</fullName>
    </submittedName>
</protein>
<organism evidence="7 8">
    <name type="scientific">Bradyrhizobium erythrophlei</name>
    <dbReference type="NCBI Taxonomy" id="1437360"/>
    <lineage>
        <taxon>Bacteria</taxon>
        <taxon>Pseudomonadati</taxon>
        <taxon>Pseudomonadota</taxon>
        <taxon>Alphaproteobacteria</taxon>
        <taxon>Hyphomicrobiales</taxon>
        <taxon>Nitrobacteraceae</taxon>
        <taxon>Bradyrhizobium</taxon>
    </lineage>
</organism>
<name>A0A1H4RSL5_9BRAD</name>
<keyword evidence="4 6" id="KW-1133">Transmembrane helix</keyword>
<feature type="transmembrane region" description="Helical" evidence="6">
    <location>
        <begin position="155"/>
        <end position="173"/>
    </location>
</feature>
<evidence type="ECO:0000256" key="1">
    <source>
        <dbReference type="ARBA" id="ARBA00004651"/>
    </source>
</evidence>
<proteinExistence type="predicted"/>
<dbReference type="Proteomes" id="UP000198992">
    <property type="component" value="Unassembled WGS sequence"/>
</dbReference>
<dbReference type="PANTHER" id="PTHR47089">
    <property type="entry name" value="ABC TRANSPORTER, PERMEASE PROTEIN"/>
    <property type="match status" value="1"/>
</dbReference>
<evidence type="ECO:0000313" key="8">
    <source>
        <dbReference type="Proteomes" id="UP000198992"/>
    </source>
</evidence>
<keyword evidence="3 6" id="KW-0812">Transmembrane</keyword>
<feature type="transmembrane region" description="Helical" evidence="6">
    <location>
        <begin position="123"/>
        <end position="143"/>
    </location>
</feature>
<keyword evidence="2" id="KW-1003">Cell membrane</keyword>
<dbReference type="EMBL" id="FNTH01000001">
    <property type="protein sequence ID" value="SEC34870.1"/>
    <property type="molecule type" value="Genomic_DNA"/>
</dbReference>
<dbReference type="AlphaFoldDB" id="A0A1H4RSL5"/>
<gene>
    <name evidence="7" type="ORF">SAMN05444164_1620</name>
</gene>
<reference evidence="7 8" key="1">
    <citation type="submission" date="2016-10" db="EMBL/GenBank/DDBJ databases">
        <authorList>
            <person name="de Groot N.N."/>
        </authorList>
    </citation>
    <scope>NUCLEOTIDE SEQUENCE [LARGE SCALE GENOMIC DNA]</scope>
    <source>
        <strain evidence="7 8">MT12</strain>
    </source>
</reference>
<feature type="transmembrane region" description="Helical" evidence="6">
    <location>
        <begin position="67"/>
        <end position="87"/>
    </location>
</feature>
<dbReference type="InterPro" id="IPR001851">
    <property type="entry name" value="ABC_transp_permease"/>
</dbReference>